<organism evidence="5 6">
    <name type="scientific">Pseudomonas quercus</name>
    <dbReference type="NCBI Taxonomy" id="2722792"/>
    <lineage>
        <taxon>Bacteria</taxon>
        <taxon>Pseudomonadati</taxon>
        <taxon>Pseudomonadota</taxon>
        <taxon>Gammaproteobacteria</taxon>
        <taxon>Pseudomonadales</taxon>
        <taxon>Pseudomonadaceae</taxon>
        <taxon>Pseudomonas</taxon>
    </lineage>
</organism>
<dbReference type="Gene3D" id="1.20.1330.10">
    <property type="entry name" value="f41 fragment of flagellin, N-terminal domain"/>
    <property type="match status" value="1"/>
</dbReference>
<accession>A0ABX0YM77</accession>
<comment type="similarity">
    <text evidence="2">Belongs to the bacterial flagellin family.</text>
</comment>
<protein>
    <submittedName>
        <fullName evidence="5">Flagellin FliC</fullName>
    </submittedName>
</protein>
<dbReference type="Proteomes" id="UP000746535">
    <property type="component" value="Unassembled WGS sequence"/>
</dbReference>
<proteinExistence type="inferred from homology"/>
<keyword evidence="6" id="KW-1185">Reference proteome</keyword>
<comment type="subcellular location">
    <subcellularLocation>
        <location evidence="1">Bacterial flagellum</location>
    </subcellularLocation>
</comment>
<dbReference type="PANTHER" id="PTHR42792">
    <property type="entry name" value="FLAGELLIN"/>
    <property type="match status" value="1"/>
</dbReference>
<keyword evidence="5" id="KW-0969">Cilium</keyword>
<keyword evidence="5" id="KW-0282">Flagellum</keyword>
<comment type="caution">
    <text evidence="5">The sequence shown here is derived from an EMBL/GenBank/DDBJ whole genome shotgun (WGS) entry which is preliminary data.</text>
</comment>
<keyword evidence="5" id="KW-0966">Cell projection</keyword>
<feature type="domain" description="Flagellin C-terminal" evidence="4">
    <location>
        <begin position="1"/>
        <end position="65"/>
    </location>
</feature>
<name>A0ABX0YM77_9PSED</name>
<evidence type="ECO:0000313" key="5">
    <source>
        <dbReference type="EMBL" id="NJP03384.1"/>
    </source>
</evidence>
<evidence type="ECO:0000256" key="1">
    <source>
        <dbReference type="ARBA" id="ARBA00004365"/>
    </source>
</evidence>
<feature type="non-terminal residue" evidence="5">
    <location>
        <position position="1"/>
    </location>
</feature>
<evidence type="ECO:0000313" key="6">
    <source>
        <dbReference type="Proteomes" id="UP000746535"/>
    </source>
</evidence>
<dbReference type="InterPro" id="IPR046358">
    <property type="entry name" value="Flagellin_C"/>
</dbReference>
<dbReference type="EMBL" id="JAAVJI010000018">
    <property type="protein sequence ID" value="NJP03384.1"/>
    <property type="molecule type" value="Genomic_DNA"/>
</dbReference>
<sequence length="66" mass="7144">QNRLESTISNISNIIENATASRSTIQDVDFAAETAELTKQQTLQQASTAILSQANQIPSSVLKLLQ</sequence>
<dbReference type="RefSeq" id="WP_281361167.1">
    <property type="nucleotide sequence ID" value="NZ_JAAVJI010000018.1"/>
</dbReference>
<dbReference type="InterPro" id="IPR001492">
    <property type="entry name" value="Flagellin"/>
</dbReference>
<dbReference type="Pfam" id="PF00700">
    <property type="entry name" value="Flagellin_C"/>
    <property type="match status" value="1"/>
</dbReference>
<gene>
    <name evidence="5" type="ORF">HBH25_21335</name>
</gene>
<evidence type="ECO:0000259" key="4">
    <source>
        <dbReference type="Pfam" id="PF00700"/>
    </source>
</evidence>
<evidence type="ECO:0000256" key="2">
    <source>
        <dbReference type="ARBA" id="ARBA00005709"/>
    </source>
</evidence>
<reference evidence="5 6" key="1">
    <citation type="submission" date="2020-03" db="EMBL/GenBank/DDBJ databases">
        <authorList>
            <person name="Wang L."/>
            <person name="He N."/>
            <person name="Li Y."/>
            <person name="Fang Y."/>
            <person name="Zhang F."/>
        </authorList>
    </citation>
    <scope>NUCLEOTIDE SEQUENCE [LARGE SCALE GENOMIC DNA]</scope>
    <source>
        <strain evidence="6">hsmgli-8</strain>
    </source>
</reference>
<keyword evidence="3" id="KW-0975">Bacterial flagellum</keyword>
<evidence type="ECO:0000256" key="3">
    <source>
        <dbReference type="ARBA" id="ARBA00023143"/>
    </source>
</evidence>
<dbReference type="PANTHER" id="PTHR42792:SF2">
    <property type="entry name" value="FLAGELLIN"/>
    <property type="match status" value="1"/>
</dbReference>
<dbReference type="SUPFAM" id="SSF64518">
    <property type="entry name" value="Phase 1 flagellin"/>
    <property type="match status" value="1"/>
</dbReference>